<evidence type="ECO:0000256" key="1">
    <source>
        <dbReference type="SAM" id="Coils"/>
    </source>
</evidence>
<keyword evidence="1" id="KW-0175">Coiled coil</keyword>
<sequence>MVPTRSTRGHTSYISGLVAENARDHWDFNSTQPLPWQAPGASHVPAAPKIRDVPTREFGKCKDRDLLDYLARRRVTRGFLAEIDQFLRANPDIATYSPPFIERLNSLPPLDAYLFFVKGYTRPARYIEGLISSAPFVLPPGFQYRAIQYTEDAELDDFFAGFEYRYDILERIDREVYFACIDMQAGRPVSTSLRRLVCYAVFGNPVDAYKWYEYSYQQDYLPHRYIPEHVVLADVPKPGTYTEPEPSVVKPWNTHADVRFRMARAKDEGVDVIDVLLSEFRFALVRKRLRRCEIDDLYVDARRRIDEERENPTNVDIVDMIMDGAVSQQFRAPLAPKAVPRRNNRTALDEAAEDLREQKTLLQRLYAQEETTFTRSKRPADIAAVRTSRGNTERRYVNALVRYKRINNQMRPFEAQDIQSQFTRKKMGNVGPVNKDYLLSLFPRELL</sequence>
<name>A0A6A5YVN4_9PLEO</name>
<proteinExistence type="predicted"/>
<dbReference type="OrthoDB" id="3882589at2759"/>
<evidence type="ECO:0000313" key="3">
    <source>
        <dbReference type="Proteomes" id="UP000799770"/>
    </source>
</evidence>
<gene>
    <name evidence="2" type="ORF">BDV96DRAFT_583040</name>
</gene>
<feature type="coiled-coil region" evidence="1">
    <location>
        <begin position="345"/>
        <end position="372"/>
    </location>
</feature>
<evidence type="ECO:0000313" key="2">
    <source>
        <dbReference type="EMBL" id="KAF2110844.1"/>
    </source>
</evidence>
<accession>A0A6A5YVN4</accession>
<protein>
    <submittedName>
        <fullName evidence="2">Uncharacterized protein</fullName>
    </submittedName>
</protein>
<dbReference type="Proteomes" id="UP000799770">
    <property type="component" value="Unassembled WGS sequence"/>
</dbReference>
<organism evidence="2 3">
    <name type="scientific">Lophiotrema nucula</name>
    <dbReference type="NCBI Taxonomy" id="690887"/>
    <lineage>
        <taxon>Eukaryota</taxon>
        <taxon>Fungi</taxon>
        <taxon>Dikarya</taxon>
        <taxon>Ascomycota</taxon>
        <taxon>Pezizomycotina</taxon>
        <taxon>Dothideomycetes</taxon>
        <taxon>Pleosporomycetidae</taxon>
        <taxon>Pleosporales</taxon>
        <taxon>Lophiotremataceae</taxon>
        <taxon>Lophiotrema</taxon>
    </lineage>
</organism>
<reference evidence="2" key="1">
    <citation type="journal article" date="2020" name="Stud. Mycol.">
        <title>101 Dothideomycetes genomes: a test case for predicting lifestyles and emergence of pathogens.</title>
        <authorList>
            <person name="Haridas S."/>
            <person name="Albert R."/>
            <person name="Binder M."/>
            <person name="Bloem J."/>
            <person name="Labutti K."/>
            <person name="Salamov A."/>
            <person name="Andreopoulos B."/>
            <person name="Baker S."/>
            <person name="Barry K."/>
            <person name="Bills G."/>
            <person name="Bluhm B."/>
            <person name="Cannon C."/>
            <person name="Castanera R."/>
            <person name="Culley D."/>
            <person name="Daum C."/>
            <person name="Ezra D."/>
            <person name="Gonzalez J."/>
            <person name="Henrissat B."/>
            <person name="Kuo A."/>
            <person name="Liang C."/>
            <person name="Lipzen A."/>
            <person name="Lutzoni F."/>
            <person name="Magnuson J."/>
            <person name="Mondo S."/>
            <person name="Nolan M."/>
            <person name="Ohm R."/>
            <person name="Pangilinan J."/>
            <person name="Park H.-J."/>
            <person name="Ramirez L."/>
            <person name="Alfaro M."/>
            <person name="Sun H."/>
            <person name="Tritt A."/>
            <person name="Yoshinaga Y."/>
            <person name="Zwiers L.-H."/>
            <person name="Turgeon B."/>
            <person name="Goodwin S."/>
            <person name="Spatafora J."/>
            <person name="Crous P."/>
            <person name="Grigoriev I."/>
        </authorList>
    </citation>
    <scope>NUCLEOTIDE SEQUENCE</scope>
    <source>
        <strain evidence="2">CBS 627.86</strain>
    </source>
</reference>
<keyword evidence="3" id="KW-1185">Reference proteome</keyword>
<dbReference type="AlphaFoldDB" id="A0A6A5YVN4"/>
<dbReference type="EMBL" id="ML977336">
    <property type="protein sequence ID" value="KAF2110844.1"/>
    <property type="molecule type" value="Genomic_DNA"/>
</dbReference>